<evidence type="ECO:0000256" key="2">
    <source>
        <dbReference type="SAM" id="MobiDB-lite"/>
    </source>
</evidence>
<feature type="region of interest" description="Disordered" evidence="2">
    <location>
        <begin position="577"/>
        <end position="654"/>
    </location>
</feature>
<feature type="compositionally biased region" description="Polar residues" evidence="2">
    <location>
        <begin position="638"/>
        <end position="651"/>
    </location>
</feature>
<dbReference type="InterPro" id="IPR025122">
    <property type="entry name" value="DUF4048"/>
</dbReference>
<feature type="compositionally biased region" description="Polar residues" evidence="2">
    <location>
        <begin position="737"/>
        <end position="749"/>
    </location>
</feature>
<reference evidence="4" key="1">
    <citation type="journal article" date="2020" name="Stud. Mycol.">
        <title>101 Dothideomycetes genomes: a test case for predicting lifestyles and emergence of pathogens.</title>
        <authorList>
            <person name="Haridas S."/>
            <person name="Albert R."/>
            <person name="Binder M."/>
            <person name="Bloem J."/>
            <person name="Labutti K."/>
            <person name="Salamov A."/>
            <person name="Andreopoulos B."/>
            <person name="Baker S."/>
            <person name="Barry K."/>
            <person name="Bills G."/>
            <person name="Bluhm B."/>
            <person name="Cannon C."/>
            <person name="Castanera R."/>
            <person name="Culley D."/>
            <person name="Daum C."/>
            <person name="Ezra D."/>
            <person name="Gonzalez J."/>
            <person name="Henrissat B."/>
            <person name="Kuo A."/>
            <person name="Liang C."/>
            <person name="Lipzen A."/>
            <person name="Lutzoni F."/>
            <person name="Magnuson J."/>
            <person name="Mondo S."/>
            <person name="Nolan M."/>
            <person name="Ohm R."/>
            <person name="Pangilinan J."/>
            <person name="Park H.-J."/>
            <person name="Ramirez L."/>
            <person name="Alfaro M."/>
            <person name="Sun H."/>
            <person name="Tritt A."/>
            <person name="Yoshinaga Y."/>
            <person name="Zwiers L.-H."/>
            <person name="Turgeon B."/>
            <person name="Goodwin S."/>
            <person name="Spatafora J."/>
            <person name="Crous P."/>
            <person name="Grigoriev I."/>
        </authorList>
    </citation>
    <scope>NUCLEOTIDE SEQUENCE</scope>
    <source>
        <strain evidence="4">CBS 115976</strain>
    </source>
</reference>
<feature type="compositionally biased region" description="Low complexity" evidence="2">
    <location>
        <begin position="828"/>
        <end position="845"/>
    </location>
</feature>
<feature type="region of interest" description="Disordered" evidence="2">
    <location>
        <begin position="428"/>
        <end position="452"/>
    </location>
</feature>
<gene>
    <name evidence="4" type="ORF">BT63DRAFT_410773</name>
</gene>
<feature type="compositionally biased region" description="Polar residues" evidence="2">
    <location>
        <begin position="36"/>
        <end position="49"/>
    </location>
</feature>
<accession>A0A6A6UQ12</accession>
<keyword evidence="5" id="KW-1185">Reference proteome</keyword>
<organism evidence="4 5">
    <name type="scientific">Microthyrium microscopicum</name>
    <dbReference type="NCBI Taxonomy" id="703497"/>
    <lineage>
        <taxon>Eukaryota</taxon>
        <taxon>Fungi</taxon>
        <taxon>Dikarya</taxon>
        <taxon>Ascomycota</taxon>
        <taxon>Pezizomycotina</taxon>
        <taxon>Dothideomycetes</taxon>
        <taxon>Dothideomycetes incertae sedis</taxon>
        <taxon>Microthyriales</taxon>
        <taxon>Microthyriaceae</taxon>
        <taxon>Microthyrium</taxon>
    </lineage>
</organism>
<feature type="region of interest" description="Disordered" evidence="2">
    <location>
        <begin position="773"/>
        <end position="874"/>
    </location>
</feature>
<dbReference type="Pfam" id="PF13257">
    <property type="entry name" value="DUF4048"/>
    <property type="match status" value="1"/>
</dbReference>
<feature type="compositionally biased region" description="Polar residues" evidence="2">
    <location>
        <begin position="773"/>
        <end position="793"/>
    </location>
</feature>
<feature type="compositionally biased region" description="Basic and acidic residues" evidence="2">
    <location>
        <begin position="15"/>
        <end position="34"/>
    </location>
</feature>
<proteinExistence type="predicted"/>
<evidence type="ECO:0000256" key="1">
    <source>
        <dbReference type="SAM" id="Coils"/>
    </source>
</evidence>
<dbReference type="Proteomes" id="UP000799302">
    <property type="component" value="Unassembled WGS sequence"/>
</dbReference>
<dbReference type="OrthoDB" id="4097086at2759"/>
<feature type="region of interest" description="Disordered" evidence="2">
    <location>
        <begin position="1"/>
        <end position="58"/>
    </location>
</feature>
<protein>
    <recommendedName>
        <fullName evidence="3">DUF4048 domain-containing protein</fullName>
    </recommendedName>
</protein>
<feature type="region of interest" description="Disordered" evidence="2">
    <location>
        <begin position="708"/>
        <end position="749"/>
    </location>
</feature>
<evidence type="ECO:0000313" key="4">
    <source>
        <dbReference type="EMBL" id="KAF2673816.1"/>
    </source>
</evidence>
<evidence type="ECO:0000259" key="3">
    <source>
        <dbReference type="Pfam" id="PF13257"/>
    </source>
</evidence>
<evidence type="ECO:0000313" key="5">
    <source>
        <dbReference type="Proteomes" id="UP000799302"/>
    </source>
</evidence>
<keyword evidence="1" id="KW-0175">Coiled coil</keyword>
<name>A0A6A6UQ12_9PEZI</name>
<feature type="compositionally biased region" description="Low complexity" evidence="2">
    <location>
        <begin position="853"/>
        <end position="869"/>
    </location>
</feature>
<dbReference type="AlphaFoldDB" id="A0A6A6UQ12"/>
<dbReference type="EMBL" id="MU004231">
    <property type="protein sequence ID" value="KAF2673816.1"/>
    <property type="molecule type" value="Genomic_DNA"/>
</dbReference>
<feature type="compositionally biased region" description="Polar residues" evidence="2">
    <location>
        <begin position="708"/>
        <end position="726"/>
    </location>
</feature>
<sequence>MGRDPMSEEAEKEDEVTSRSRDLRQNEETKERQPPQHASSFQPSTSQHQDPGDENFSKRSTQEFADNLRLLAQATPLTLTDPPLPADQQTRLDNRLSILSIASTSSESAFLPSFSLTTTSYLTQAGAGAQQSKTPSLSLSFRKITSETFAATFASTNVRQRLALMLRMPWASLSQPSKLASAASSLMLNNVDSQALARNRLFVSSLGLGIGLGVATFSCLGCYCVARLILPQTRVYLVCLRTSLAQLVATCSRLPPLAALSQLGASLRAVVLFVREPRSIEATTGDGCEPHNERLLLTAGPNNTTQNNFTTPVHSLTQNNHDFLTDTQIQSLSSPDFFRGGRRRQRRELVRTPTAAELADDERDELQDEELRDVMTDESIWSRRTSPRRLTLTHPVSVDDILNAGGPNSPIHPIPLERIGDSPLTFNAPSSATLTNDDFITSPTREPANFSTDRLSKRLSLNFPIQPATNRPSRPPSWHASPILSPEVLAAPTEGNFLTVLAHQERRVLELTEELRRAEQELNKLKKRWASQEMYKKRQESRRGLQLKPLDTSFPLVDVSDDDVDGSQQWLQREMERRKSLMSGVRSSGRKVFSGSKHTRTLSLLSPDKGTASEPFRMTSPRKKPPARIPPAPKSALERSSTQPDMSSGIFSPTKDDIFSNVDGLPKEAILRTGKQMATDIKEGLWTFFEDIRQATVGDEAINARMLNNNNTPTHGLARSNTQTSTHNKKLARHSTALITSQPRANSSMTYDPLLDASIQGAFWRDYGLGISSDTENQPSTRPSQARQDSANSIKPVRKSAIPTPQKPKDIEDSWDSWGTPIKPADNTPTPKSHIKSPSSSSSEPPSHDGSRPNSPLNTLTPQTLTPQSASASQRVSAIEPLNGLDGILASGTASKRSSGVWATNLAKMPVEQFKRTASQIMADWERAVAAEEKNHHATTSP</sequence>
<feature type="domain" description="DUF4048" evidence="3">
    <location>
        <begin position="598"/>
        <end position="833"/>
    </location>
</feature>
<feature type="coiled-coil region" evidence="1">
    <location>
        <begin position="501"/>
        <end position="528"/>
    </location>
</feature>